<feature type="domain" description="AAA-ATPase-like" evidence="2">
    <location>
        <begin position="112"/>
        <end position="268"/>
    </location>
</feature>
<dbReference type="SUPFAM" id="SSF52540">
    <property type="entry name" value="P-loop containing nucleoside triphosphate hydrolases"/>
    <property type="match status" value="1"/>
</dbReference>
<dbReference type="InterPro" id="IPR018631">
    <property type="entry name" value="AAA-ATPase-like_dom"/>
</dbReference>
<name>A0AA39FUT6_9HYME</name>
<dbReference type="Proteomes" id="UP001168990">
    <property type="component" value="Unassembled WGS sequence"/>
</dbReference>
<feature type="region of interest" description="Disordered" evidence="1">
    <location>
        <begin position="1"/>
        <end position="38"/>
    </location>
</feature>
<evidence type="ECO:0000256" key="1">
    <source>
        <dbReference type="SAM" id="MobiDB-lite"/>
    </source>
</evidence>
<feature type="compositionally biased region" description="Basic and acidic residues" evidence="1">
    <location>
        <begin position="1"/>
        <end position="13"/>
    </location>
</feature>
<organism evidence="3 4">
    <name type="scientific">Microctonus aethiopoides</name>
    <dbReference type="NCBI Taxonomy" id="144406"/>
    <lineage>
        <taxon>Eukaryota</taxon>
        <taxon>Metazoa</taxon>
        <taxon>Ecdysozoa</taxon>
        <taxon>Arthropoda</taxon>
        <taxon>Hexapoda</taxon>
        <taxon>Insecta</taxon>
        <taxon>Pterygota</taxon>
        <taxon>Neoptera</taxon>
        <taxon>Endopterygota</taxon>
        <taxon>Hymenoptera</taxon>
        <taxon>Apocrita</taxon>
        <taxon>Ichneumonoidea</taxon>
        <taxon>Braconidae</taxon>
        <taxon>Euphorinae</taxon>
        <taxon>Microctonus</taxon>
    </lineage>
</organism>
<feature type="domain" description="AAA-ATPase-like" evidence="2">
    <location>
        <begin position="45"/>
        <end position="94"/>
    </location>
</feature>
<evidence type="ECO:0000259" key="2">
    <source>
        <dbReference type="Pfam" id="PF09820"/>
    </source>
</evidence>
<comment type="caution">
    <text evidence="3">The sequence shown here is derived from an EMBL/GenBank/DDBJ whole genome shotgun (WGS) entry which is preliminary data.</text>
</comment>
<protein>
    <recommendedName>
        <fullName evidence="2">AAA-ATPase-like domain-containing protein</fullName>
    </recommendedName>
</protein>
<sequence length="668" mass="78037">MELRPAKRTKMSEDESNEPTPTSSDTKDSEEPNETYSTFDHHYNDPFYVDKTLLIKKLLKVNHVLITAPSRFGKSLNMDMVRRFVEIEIDEKGNRIELNIDEAARWLKEEQTQSKNYKLFQGKKISHEKEIMYEHFGKYPTIYVDFSEVQGSNFEEILDDLRETIHKAFRKHVYLDYLQFPEINSFWDKRGTNKITFMKYYGSEEHKVLTLKEIQVGLVFLSRILHAYHGRKVFVFIEEFDVPVNTMVYEDDMSTEDRKLTIKLLQTITKTLLKGSEGTVARSVSNACQQLGGILSRSANNVRLCPFLQNHSLVEFYGFNKEEVKDLLERAGLSDHLNEVIEMYNGYNKKLENGDLLELSSPWAIIQYIRTKEFNKYWSAGIPLEINRLIGNSKIRSKLTDMMSGESVRIAYREKLHFNDITSLNSMVCKNELRDQDIDLCIQYLYEMGFFYPTHSAKDHLMLTVPNHSARTAIDDALYKTEFMKEEFNYKPTAIKAFTDSAKNLAESCEKRKDRTKPFARIARCVRQFAENIKSLIMSGKRQPRNEYEFNSTLHIYLQDAFKDVALECKTYKDKVGDLIVVIGNFMFVIETKNFYQTAIMAHKQIITKEYCSLSQAASLQRIFPDKTPTVEDYIRMGIHRNRENKISIAYSFEDRKMELVTTKDTSN</sequence>
<gene>
    <name evidence="3" type="ORF">PV328_000389</name>
</gene>
<dbReference type="Pfam" id="PF09820">
    <property type="entry name" value="AAA-ATPase_like"/>
    <property type="match status" value="2"/>
</dbReference>
<keyword evidence="4" id="KW-1185">Reference proteome</keyword>
<evidence type="ECO:0000313" key="3">
    <source>
        <dbReference type="EMBL" id="KAK0176235.1"/>
    </source>
</evidence>
<reference evidence="3" key="2">
    <citation type="submission" date="2023-03" db="EMBL/GenBank/DDBJ databases">
        <authorList>
            <person name="Inwood S.N."/>
            <person name="Skelly J.G."/>
            <person name="Guhlin J."/>
            <person name="Harrop T.W.R."/>
            <person name="Goldson S.G."/>
            <person name="Dearden P.K."/>
        </authorList>
    </citation>
    <scope>NUCLEOTIDE SEQUENCE</scope>
    <source>
        <strain evidence="3">Irish</strain>
        <tissue evidence="3">Whole body</tissue>
    </source>
</reference>
<proteinExistence type="predicted"/>
<dbReference type="EMBL" id="JAQQBS010000001">
    <property type="protein sequence ID" value="KAK0176235.1"/>
    <property type="molecule type" value="Genomic_DNA"/>
</dbReference>
<dbReference type="AlphaFoldDB" id="A0AA39FUT6"/>
<reference evidence="3" key="1">
    <citation type="journal article" date="2023" name="bioRxiv">
        <title>Scaffold-level genome assemblies of two parasitoid biocontrol wasps reveal the parthenogenesis mechanism and an associated novel virus.</title>
        <authorList>
            <person name="Inwood S."/>
            <person name="Skelly J."/>
            <person name="Guhlin J."/>
            <person name="Harrop T."/>
            <person name="Goldson S."/>
            <person name="Dearden P."/>
        </authorList>
    </citation>
    <scope>NUCLEOTIDE SEQUENCE</scope>
    <source>
        <strain evidence="3">Irish</strain>
        <tissue evidence="3">Whole body</tissue>
    </source>
</reference>
<dbReference type="PANTHER" id="PTHR34825">
    <property type="entry name" value="CONSERVED PROTEIN, WITH A WEAK D-GALACTARATE DEHYDRATASE/ALTRONATE HYDROLASE DOMAIN"/>
    <property type="match status" value="1"/>
</dbReference>
<dbReference type="InterPro" id="IPR027417">
    <property type="entry name" value="P-loop_NTPase"/>
</dbReference>
<accession>A0AA39FUT6</accession>
<dbReference type="PANTHER" id="PTHR34825:SF1">
    <property type="entry name" value="AAA-ATPASE-LIKE DOMAIN-CONTAINING PROTEIN"/>
    <property type="match status" value="1"/>
</dbReference>
<evidence type="ECO:0000313" key="4">
    <source>
        <dbReference type="Proteomes" id="UP001168990"/>
    </source>
</evidence>